<dbReference type="Pfam" id="PF13462">
    <property type="entry name" value="Thioredoxin_4"/>
    <property type="match status" value="1"/>
</dbReference>
<dbReference type="EMBL" id="BAABAU010000012">
    <property type="protein sequence ID" value="GAA4267885.1"/>
    <property type="molecule type" value="Genomic_DNA"/>
</dbReference>
<accession>A0ABP8E6N5</accession>
<evidence type="ECO:0000313" key="4">
    <source>
        <dbReference type="EMBL" id="GAA4267885.1"/>
    </source>
</evidence>
<name>A0ABP8E6N5_9MICO</name>
<dbReference type="RefSeq" id="WP_344798608.1">
    <property type="nucleotide sequence ID" value="NZ_BAABAU010000012.1"/>
</dbReference>
<feature type="domain" description="Thioredoxin-like fold" evidence="3">
    <location>
        <begin position="113"/>
        <end position="274"/>
    </location>
</feature>
<comment type="caution">
    <text evidence="4">The sequence shown here is derived from an EMBL/GenBank/DDBJ whole genome shotgun (WGS) entry which is preliminary data.</text>
</comment>
<evidence type="ECO:0000256" key="2">
    <source>
        <dbReference type="SAM" id="Phobius"/>
    </source>
</evidence>
<dbReference type="Gene3D" id="3.40.30.10">
    <property type="entry name" value="Glutaredoxin"/>
    <property type="match status" value="1"/>
</dbReference>
<feature type="transmembrane region" description="Helical" evidence="2">
    <location>
        <begin position="36"/>
        <end position="58"/>
    </location>
</feature>
<protein>
    <recommendedName>
        <fullName evidence="3">Thioredoxin-like fold domain-containing protein</fullName>
    </recommendedName>
</protein>
<dbReference type="InterPro" id="IPR012336">
    <property type="entry name" value="Thioredoxin-like_fold"/>
</dbReference>
<feature type="compositionally biased region" description="Basic and acidic residues" evidence="1">
    <location>
        <begin position="9"/>
        <end position="28"/>
    </location>
</feature>
<dbReference type="SUPFAM" id="SSF52833">
    <property type="entry name" value="Thioredoxin-like"/>
    <property type="match status" value="1"/>
</dbReference>
<feature type="region of interest" description="Disordered" evidence="1">
    <location>
        <begin position="1"/>
        <end position="28"/>
    </location>
</feature>
<reference evidence="5" key="1">
    <citation type="journal article" date="2019" name="Int. J. Syst. Evol. Microbiol.">
        <title>The Global Catalogue of Microorganisms (GCM) 10K type strain sequencing project: providing services to taxonomists for standard genome sequencing and annotation.</title>
        <authorList>
            <consortium name="The Broad Institute Genomics Platform"/>
            <consortium name="The Broad Institute Genome Sequencing Center for Infectious Disease"/>
            <person name="Wu L."/>
            <person name="Ma J."/>
        </authorList>
    </citation>
    <scope>NUCLEOTIDE SEQUENCE [LARGE SCALE GENOMIC DNA]</scope>
    <source>
        <strain evidence="5">JCM 17442</strain>
    </source>
</reference>
<gene>
    <name evidence="4" type="ORF">GCM10022256_34970</name>
</gene>
<proteinExistence type="predicted"/>
<evidence type="ECO:0000313" key="5">
    <source>
        <dbReference type="Proteomes" id="UP001501594"/>
    </source>
</evidence>
<dbReference type="InterPro" id="IPR036249">
    <property type="entry name" value="Thioredoxin-like_sf"/>
</dbReference>
<keyword evidence="2" id="KW-0472">Membrane</keyword>
<dbReference type="CDD" id="cd02972">
    <property type="entry name" value="DsbA_family"/>
    <property type="match status" value="1"/>
</dbReference>
<organism evidence="4 5">
    <name type="scientific">Frondihabitans peucedani</name>
    <dbReference type="NCBI Taxonomy" id="598626"/>
    <lineage>
        <taxon>Bacteria</taxon>
        <taxon>Bacillati</taxon>
        <taxon>Actinomycetota</taxon>
        <taxon>Actinomycetes</taxon>
        <taxon>Micrococcales</taxon>
        <taxon>Microbacteriaceae</taxon>
        <taxon>Frondihabitans</taxon>
    </lineage>
</organism>
<evidence type="ECO:0000256" key="1">
    <source>
        <dbReference type="SAM" id="MobiDB-lite"/>
    </source>
</evidence>
<evidence type="ECO:0000259" key="3">
    <source>
        <dbReference type="Pfam" id="PF13462"/>
    </source>
</evidence>
<sequence>MTNPNGTSKNERRQHARELAKKRQEEERRRRLRNRIFLQGGLGLGILAILAIVIVVFVNTNSGGAASVASAAGPKNMATNGIQFAAEDGKVAPVLTAGVAAKATPKPVASKNSDGATKVVTYIDWACPVCKQFEASYSPQILDLVAQGKATLEIHPVSILDRNYQSSRYASRAANAAACVANYDPDDFLSVQTQFYDNQPEEGSTGLTNAQIKALVKKGGAGDAKIATCIDDERFKAWVTAATNQTLADPALQSNGSFGTPTVVIDGKKWDQQTDLLSLIGQG</sequence>
<dbReference type="Proteomes" id="UP001501594">
    <property type="component" value="Unassembled WGS sequence"/>
</dbReference>
<keyword evidence="2" id="KW-1133">Transmembrane helix</keyword>
<keyword evidence="2" id="KW-0812">Transmembrane</keyword>
<keyword evidence="5" id="KW-1185">Reference proteome</keyword>